<dbReference type="PANTHER" id="PTHR14237:SF19">
    <property type="entry name" value="MITOCHONDRIAL AMIDOXIME REDUCING COMPONENT 1"/>
    <property type="match status" value="1"/>
</dbReference>
<sequence length="329" mass="37277">MELTDSASTLLFLASSAILRQVMTWTKRRQRPPHVECVGTLRRIRFHPVKSCCGIEVDEVDCTHNGVNIGGTKDRQWAFVTPDHQVVHAKDEPSLVLIQPSLKGDQLVLTTPSMDTSLQVPRDYKSLEHPVININFWRQDFQVMDCGDDAAAWISKYLGKEGYRMVFSTRLLPDRPVPPQPDKHLFNAAPGPKDTGIGLKNERPYLLGTNTSLDDLNSKLDVEIPMERFRPNFIIDTHCPPYDEDNWREIFIGDAKFSTLSMCDRCPITTVDIDTGTKDPLGEPLKTLRSYRKLYSGARRGPCFNTTLTADWLGRVKVGDKVYVLRDSE</sequence>
<dbReference type="FunCoup" id="R7UNX2">
    <property type="interactions" value="39"/>
</dbReference>
<dbReference type="PROSITE" id="PS51340">
    <property type="entry name" value="MOSC"/>
    <property type="match status" value="1"/>
</dbReference>
<dbReference type="InterPro" id="IPR005302">
    <property type="entry name" value="MoCF_Sase_C"/>
</dbReference>
<dbReference type="EMBL" id="AMQN01001296">
    <property type="status" value="NOT_ANNOTATED_CDS"/>
    <property type="molecule type" value="Genomic_DNA"/>
</dbReference>
<dbReference type="SUPFAM" id="SSF50800">
    <property type="entry name" value="PK beta-barrel domain-like"/>
    <property type="match status" value="1"/>
</dbReference>
<dbReference type="AlphaFoldDB" id="R7UNX2"/>
<organism evidence="2">
    <name type="scientific">Capitella teleta</name>
    <name type="common">Polychaete worm</name>
    <dbReference type="NCBI Taxonomy" id="283909"/>
    <lineage>
        <taxon>Eukaryota</taxon>
        <taxon>Metazoa</taxon>
        <taxon>Spiralia</taxon>
        <taxon>Lophotrochozoa</taxon>
        <taxon>Annelida</taxon>
        <taxon>Polychaeta</taxon>
        <taxon>Sedentaria</taxon>
        <taxon>Scolecida</taxon>
        <taxon>Capitellidae</taxon>
        <taxon>Capitella</taxon>
    </lineage>
</organism>
<dbReference type="Pfam" id="PF03476">
    <property type="entry name" value="MOSC_N"/>
    <property type="match status" value="1"/>
</dbReference>
<evidence type="ECO:0000259" key="1">
    <source>
        <dbReference type="PROSITE" id="PS51340"/>
    </source>
</evidence>
<dbReference type="SUPFAM" id="SSF141673">
    <property type="entry name" value="MOSC N-terminal domain-like"/>
    <property type="match status" value="1"/>
</dbReference>
<dbReference type="HOGENOM" id="CLU_028286_6_1_1"/>
<keyword evidence="4" id="KW-1185">Reference proteome</keyword>
<protein>
    <recommendedName>
        <fullName evidence="1">MOSC domain-containing protein</fullName>
    </recommendedName>
</protein>
<reference evidence="3" key="3">
    <citation type="submission" date="2015-06" db="UniProtKB">
        <authorList>
            <consortium name="EnsemblMetazoa"/>
        </authorList>
    </citation>
    <scope>IDENTIFICATION</scope>
</reference>
<name>R7UNX2_CAPTE</name>
<dbReference type="GO" id="GO:0003824">
    <property type="term" value="F:catalytic activity"/>
    <property type="evidence" value="ECO:0007669"/>
    <property type="project" value="InterPro"/>
</dbReference>
<dbReference type="EMBL" id="KB301364">
    <property type="protein sequence ID" value="ELU05622.1"/>
    <property type="molecule type" value="Genomic_DNA"/>
</dbReference>
<dbReference type="GO" id="GO:0030151">
    <property type="term" value="F:molybdenum ion binding"/>
    <property type="evidence" value="ECO:0007669"/>
    <property type="project" value="InterPro"/>
</dbReference>
<dbReference type="InterPro" id="IPR005303">
    <property type="entry name" value="MOCOS_middle"/>
</dbReference>
<evidence type="ECO:0000313" key="3">
    <source>
        <dbReference type="EnsemblMetazoa" id="CapteP165514"/>
    </source>
</evidence>
<evidence type="ECO:0000313" key="2">
    <source>
        <dbReference type="EMBL" id="ELU05622.1"/>
    </source>
</evidence>
<dbReference type="OrthoDB" id="17255at2759"/>
<dbReference type="GO" id="GO:0030170">
    <property type="term" value="F:pyridoxal phosphate binding"/>
    <property type="evidence" value="ECO:0007669"/>
    <property type="project" value="InterPro"/>
</dbReference>
<dbReference type="Proteomes" id="UP000014760">
    <property type="component" value="Unassembled WGS sequence"/>
</dbReference>
<reference evidence="2 4" key="2">
    <citation type="journal article" date="2013" name="Nature">
        <title>Insights into bilaterian evolution from three spiralian genomes.</title>
        <authorList>
            <person name="Simakov O."/>
            <person name="Marletaz F."/>
            <person name="Cho S.J."/>
            <person name="Edsinger-Gonzales E."/>
            <person name="Havlak P."/>
            <person name="Hellsten U."/>
            <person name="Kuo D.H."/>
            <person name="Larsson T."/>
            <person name="Lv J."/>
            <person name="Arendt D."/>
            <person name="Savage R."/>
            <person name="Osoegawa K."/>
            <person name="de Jong P."/>
            <person name="Grimwood J."/>
            <person name="Chapman J.A."/>
            <person name="Shapiro H."/>
            <person name="Aerts A."/>
            <person name="Otillar R.P."/>
            <person name="Terry A.Y."/>
            <person name="Boore J.L."/>
            <person name="Grigoriev I.V."/>
            <person name="Lindberg D.R."/>
            <person name="Seaver E.C."/>
            <person name="Weisblat D.A."/>
            <person name="Putnam N.H."/>
            <person name="Rokhsar D.S."/>
        </authorList>
    </citation>
    <scope>NUCLEOTIDE SEQUENCE</scope>
    <source>
        <strain evidence="2 4">I ESC-2004</strain>
    </source>
</reference>
<dbReference type="EnsemblMetazoa" id="CapteT165514">
    <property type="protein sequence ID" value="CapteP165514"/>
    <property type="gene ID" value="CapteG165514"/>
</dbReference>
<dbReference type="InterPro" id="IPR011037">
    <property type="entry name" value="Pyrv_Knase-like_insert_dom_sf"/>
</dbReference>
<evidence type="ECO:0000313" key="4">
    <source>
        <dbReference type="Proteomes" id="UP000014760"/>
    </source>
</evidence>
<dbReference type="OMA" id="MFLVYNE"/>
<dbReference type="Pfam" id="PF03473">
    <property type="entry name" value="MOSC"/>
    <property type="match status" value="1"/>
</dbReference>
<dbReference type="STRING" id="283909.R7UNX2"/>
<dbReference type="PANTHER" id="PTHR14237">
    <property type="entry name" value="MOLYBDOPTERIN COFACTOR SULFURASE MOSC"/>
    <property type="match status" value="1"/>
</dbReference>
<gene>
    <name evidence="2" type="ORF">CAPTEDRAFT_165514</name>
</gene>
<reference evidence="4" key="1">
    <citation type="submission" date="2012-12" db="EMBL/GenBank/DDBJ databases">
        <authorList>
            <person name="Hellsten U."/>
            <person name="Grimwood J."/>
            <person name="Chapman J.A."/>
            <person name="Shapiro H."/>
            <person name="Aerts A."/>
            <person name="Otillar R.P."/>
            <person name="Terry A.Y."/>
            <person name="Boore J.L."/>
            <person name="Simakov O."/>
            <person name="Marletaz F."/>
            <person name="Cho S.-J."/>
            <person name="Edsinger-Gonzales E."/>
            <person name="Havlak P."/>
            <person name="Kuo D.-H."/>
            <person name="Larsson T."/>
            <person name="Lv J."/>
            <person name="Arendt D."/>
            <person name="Savage R."/>
            <person name="Osoegawa K."/>
            <person name="de Jong P."/>
            <person name="Lindberg D.R."/>
            <person name="Seaver E.C."/>
            <person name="Weisblat D.A."/>
            <person name="Putnam N.H."/>
            <person name="Grigoriev I.V."/>
            <person name="Rokhsar D.S."/>
        </authorList>
    </citation>
    <scope>NUCLEOTIDE SEQUENCE</scope>
    <source>
        <strain evidence="4">I ESC-2004</strain>
    </source>
</reference>
<proteinExistence type="predicted"/>
<feature type="domain" description="MOSC" evidence="1">
    <location>
        <begin position="175"/>
        <end position="325"/>
    </location>
</feature>
<accession>R7UNX2</accession>